<dbReference type="Gene3D" id="3.10.10.10">
    <property type="entry name" value="HIV Type 1 Reverse Transcriptase, subunit A, domain 1"/>
    <property type="match status" value="1"/>
</dbReference>
<keyword evidence="6" id="KW-1185">Reference proteome</keyword>
<dbReference type="PROSITE" id="PS50158">
    <property type="entry name" value="ZF_CCHC"/>
    <property type="match status" value="2"/>
</dbReference>
<dbReference type="InterPro" id="IPR053134">
    <property type="entry name" value="RNA-dir_DNA_polymerase"/>
</dbReference>
<name>A0ABQ4XE46_9ASTR</name>
<gene>
    <name evidence="5" type="ORF">Tco_0678043</name>
</gene>
<dbReference type="InterPro" id="IPR036875">
    <property type="entry name" value="Znf_CCHC_sf"/>
</dbReference>
<reference evidence="5" key="1">
    <citation type="journal article" date="2022" name="Int. J. Mol. Sci.">
        <title>Draft Genome of Tanacetum Coccineum: Genomic Comparison of Closely Related Tanacetum-Family Plants.</title>
        <authorList>
            <person name="Yamashiro T."/>
            <person name="Shiraishi A."/>
            <person name="Nakayama K."/>
            <person name="Satake H."/>
        </authorList>
    </citation>
    <scope>NUCLEOTIDE SEQUENCE</scope>
</reference>
<reference evidence="5" key="2">
    <citation type="submission" date="2022-01" db="EMBL/GenBank/DDBJ databases">
        <authorList>
            <person name="Yamashiro T."/>
            <person name="Shiraishi A."/>
            <person name="Satake H."/>
            <person name="Nakayama K."/>
        </authorList>
    </citation>
    <scope>NUCLEOTIDE SEQUENCE</scope>
</reference>
<dbReference type="Gene3D" id="2.40.70.10">
    <property type="entry name" value="Acid Proteases"/>
    <property type="match status" value="1"/>
</dbReference>
<feature type="region of interest" description="Disordered" evidence="2">
    <location>
        <begin position="109"/>
        <end position="168"/>
    </location>
</feature>
<dbReference type="Proteomes" id="UP001151760">
    <property type="component" value="Unassembled WGS sequence"/>
</dbReference>
<dbReference type="Pfam" id="PF08284">
    <property type="entry name" value="RVP_2"/>
    <property type="match status" value="1"/>
</dbReference>
<keyword evidence="5" id="KW-0695">RNA-directed DNA polymerase</keyword>
<keyword evidence="5" id="KW-0808">Transferase</keyword>
<dbReference type="CDD" id="cd00303">
    <property type="entry name" value="retropepsin_like"/>
    <property type="match status" value="1"/>
</dbReference>
<keyword evidence="5" id="KW-0548">Nucleotidyltransferase</keyword>
<feature type="region of interest" description="Disordered" evidence="2">
    <location>
        <begin position="381"/>
        <end position="422"/>
    </location>
</feature>
<comment type="caution">
    <text evidence="5">The sequence shown here is derived from an EMBL/GenBank/DDBJ whole genome shotgun (WGS) entry which is preliminary data.</text>
</comment>
<evidence type="ECO:0000313" key="5">
    <source>
        <dbReference type="EMBL" id="GJS63479.1"/>
    </source>
</evidence>
<dbReference type="InterPro" id="IPR005162">
    <property type="entry name" value="Retrotrans_gag_dom"/>
</dbReference>
<evidence type="ECO:0000259" key="3">
    <source>
        <dbReference type="PROSITE" id="PS50158"/>
    </source>
</evidence>
<dbReference type="InterPro" id="IPR001878">
    <property type="entry name" value="Znf_CCHC"/>
</dbReference>
<dbReference type="InterPro" id="IPR021109">
    <property type="entry name" value="Peptidase_aspartic_dom_sf"/>
</dbReference>
<accession>A0ABQ4XE46</accession>
<dbReference type="PANTHER" id="PTHR24559">
    <property type="entry name" value="TRANSPOSON TY3-I GAG-POL POLYPROTEIN"/>
    <property type="match status" value="1"/>
</dbReference>
<feature type="compositionally biased region" description="Gly residues" evidence="2">
    <location>
        <begin position="386"/>
        <end position="408"/>
    </location>
</feature>
<dbReference type="Gene3D" id="4.10.60.10">
    <property type="entry name" value="Zinc finger, CCHC-type"/>
    <property type="match status" value="1"/>
</dbReference>
<evidence type="ECO:0000256" key="2">
    <source>
        <dbReference type="SAM" id="MobiDB-lite"/>
    </source>
</evidence>
<dbReference type="PANTHER" id="PTHR24559:SF427">
    <property type="entry name" value="RNA-DIRECTED DNA POLYMERASE"/>
    <property type="match status" value="1"/>
</dbReference>
<evidence type="ECO:0000259" key="4">
    <source>
        <dbReference type="PROSITE" id="PS50878"/>
    </source>
</evidence>
<dbReference type="Pfam" id="PF03732">
    <property type="entry name" value="Retrotrans_gag"/>
    <property type="match status" value="1"/>
</dbReference>
<dbReference type="Pfam" id="PF00078">
    <property type="entry name" value="RVT_1"/>
    <property type="match status" value="1"/>
</dbReference>
<keyword evidence="1" id="KW-0863">Zinc-finger</keyword>
<protein>
    <submittedName>
        <fullName evidence="5">Reverse transcriptase domain-containing protein</fullName>
    </submittedName>
</protein>
<feature type="region of interest" description="Disordered" evidence="2">
    <location>
        <begin position="602"/>
        <end position="627"/>
    </location>
</feature>
<organism evidence="5 6">
    <name type="scientific">Tanacetum coccineum</name>
    <dbReference type="NCBI Taxonomy" id="301880"/>
    <lineage>
        <taxon>Eukaryota</taxon>
        <taxon>Viridiplantae</taxon>
        <taxon>Streptophyta</taxon>
        <taxon>Embryophyta</taxon>
        <taxon>Tracheophyta</taxon>
        <taxon>Spermatophyta</taxon>
        <taxon>Magnoliopsida</taxon>
        <taxon>eudicotyledons</taxon>
        <taxon>Gunneridae</taxon>
        <taxon>Pentapetalae</taxon>
        <taxon>asterids</taxon>
        <taxon>campanulids</taxon>
        <taxon>Asterales</taxon>
        <taxon>Asteraceae</taxon>
        <taxon>Asteroideae</taxon>
        <taxon>Anthemideae</taxon>
        <taxon>Anthemidinae</taxon>
        <taxon>Tanacetum</taxon>
    </lineage>
</organism>
<dbReference type="PROSITE" id="PS50878">
    <property type="entry name" value="RT_POL"/>
    <property type="match status" value="1"/>
</dbReference>
<feature type="region of interest" description="Disordered" evidence="2">
    <location>
        <begin position="186"/>
        <end position="225"/>
    </location>
</feature>
<keyword evidence="1" id="KW-0862">Zinc</keyword>
<sequence>MSSPEHISLLPTISPFLCIDSSKALDGPPSQDPYVMTVARWRSKVSSPPSSSYVFPIAPVTVPPEIRRRPVILIRLGEAIPFGRPYRTHLNRPRKLLTARKRVGPLPAHRLTWRHASPRSLDHHPSYSSSSLDSSPVHSSGLDAPDQAHSGSSTRDVSPRLSYPSRRAPRRSEAFRHWCAAPLSTLYPPTTSESSSGDSSERPLHSSSHSAGPSRKRCRSPVDFVPSSTPVMGSLAPTRADICSYHHHNRDHVEIDPRDVRDDTEEYEADTSAGDMVEVGIDPMSALIVEEEIVEPAREDSLIVCLSICVESKRGEWKRATAQEVETSVRAMLDIERDRVNSLRLYMSLSRDSSVCRDAMILGGDIGSWSHIPWTRERKWKQWNGNGDGNGNGNGNGDRNGNNGGDNGDGYENHNVNGRDDRPVSRECTYQDFMKCQPLSFKGIEGVVCLIRWSEKMETVFHISNCPKRYQVKYATCTLLDSALTWWNSHKRTIGTDVAYALSWRELMKLMTEVYCPRNEIQKMETELWNLSVKNNDMATYTQRFQELTMMCTKMVLEEEDRVEKFIGGLPDNIQGNVIAAGPTRLQDVVRIANNLMDKKLQFDTNHRNNRGQQPPHKRQNTRGQNVSRAYTAGNNEKKGYEGPLPYCNKCKFHHEGPCTVRCGKCNKAGHVTRDCRVTISTTSTHRGQMVNQRVVTCFECGAPGHYRKDCPKIKNQNRGNNARVPDARGKAYVLGGGDVNLDSNTVTGTFLFNDHHAYMLFDSGADRSFVSNTFSTLLDVTPSALDVSYAVELADGRTSETSTILRGCTLGLLGHLFNIDLMPVDLGSFDVIIGMDWLAKNHAVIVCDEKIERIPYGNEILIVTVKENKDESKEKRLEDVSAVRDFPEVFPEDLPGLPPVRQVEFQIDLVLGAAPVARAPYRLARSEMEELSTQLQELSDKGFIRPSSSPWGAPILFVKKKDGSFRMCIDYHELNKLTVKNRYPLPRIDDLFDQLQGSSVYSKIDLRSGYHQLRVRDEDIPKREFRTRYGHYEFQVMPFGLTNAPAIFMDLMNRVCRPYLDKFVIVFIDDILIYSKTKEEHDAHLRPILELLKKEKFYAKFSKYDFWLSKVQFLGHVIDSEGIHIDPAKIESIKEWESPKTPTEIR</sequence>
<dbReference type="SUPFAM" id="SSF57756">
    <property type="entry name" value="Retrovirus zinc finger-like domains"/>
    <property type="match status" value="1"/>
</dbReference>
<evidence type="ECO:0000256" key="1">
    <source>
        <dbReference type="PROSITE-ProRule" id="PRU00047"/>
    </source>
</evidence>
<dbReference type="GO" id="GO:0003964">
    <property type="term" value="F:RNA-directed DNA polymerase activity"/>
    <property type="evidence" value="ECO:0007669"/>
    <property type="project" value="UniProtKB-KW"/>
</dbReference>
<dbReference type="Pfam" id="PF00098">
    <property type="entry name" value="zf-CCHC"/>
    <property type="match status" value="1"/>
</dbReference>
<dbReference type="SUPFAM" id="SSF56672">
    <property type="entry name" value="DNA/RNA polymerases"/>
    <property type="match status" value="1"/>
</dbReference>
<keyword evidence="1" id="KW-0479">Metal-binding</keyword>
<dbReference type="SMART" id="SM00343">
    <property type="entry name" value="ZnF_C2HC"/>
    <property type="match status" value="2"/>
</dbReference>
<dbReference type="InterPro" id="IPR000477">
    <property type="entry name" value="RT_dom"/>
</dbReference>
<feature type="compositionally biased region" description="Low complexity" evidence="2">
    <location>
        <begin position="126"/>
        <end position="140"/>
    </location>
</feature>
<dbReference type="InterPro" id="IPR043502">
    <property type="entry name" value="DNA/RNA_pol_sf"/>
</dbReference>
<dbReference type="EMBL" id="BQNB010009434">
    <property type="protein sequence ID" value="GJS63479.1"/>
    <property type="molecule type" value="Genomic_DNA"/>
</dbReference>
<feature type="domain" description="CCHC-type" evidence="3">
    <location>
        <begin position="698"/>
        <end position="713"/>
    </location>
</feature>
<dbReference type="Gene3D" id="3.30.70.270">
    <property type="match status" value="1"/>
</dbReference>
<evidence type="ECO:0000313" key="6">
    <source>
        <dbReference type="Proteomes" id="UP001151760"/>
    </source>
</evidence>
<proteinExistence type="predicted"/>
<dbReference type="InterPro" id="IPR043128">
    <property type="entry name" value="Rev_trsase/Diguanyl_cyclase"/>
</dbReference>
<feature type="domain" description="CCHC-type" evidence="3">
    <location>
        <begin position="662"/>
        <end position="677"/>
    </location>
</feature>
<dbReference type="SUPFAM" id="SSF50630">
    <property type="entry name" value="Acid proteases"/>
    <property type="match status" value="1"/>
</dbReference>
<feature type="domain" description="Reverse transcriptase" evidence="4">
    <location>
        <begin position="940"/>
        <end position="1119"/>
    </location>
</feature>
<dbReference type="CDD" id="cd01647">
    <property type="entry name" value="RT_LTR"/>
    <property type="match status" value="1"/>
</dbReference>